<dbReference type="PANTHER" id="PTHR47691:SF3">
    <property type="entry name" value="HTH-TYPE TRANSCRIPTIONAL REGULATOR RV0890C-RELATED"/>
    <property type="match status" value="1"/>
</dbReference>
<dbReference type="Gene3D" id="3.40.50.300">
    <property type="entry name" value="P-loop containing nucleotide triphosphate hydrolases"/>
    <property type="match status" value="1"/>
</dbReference>
<dbReference type="CDD" id="cd15831">
    <property type="entry name" value="BTAD"/>
    <property type="match status" value="1"/>
</dbReference>
<dbReference type="InterPro" id="IPR036388">
    <property type="entry name" value="WH-like_DNA-bd_sf"/>
</dbReference>
<dbReference type="EMBL" id="JBHEZY010000004">
    <property type="protein sequence ID" value="MFC1431423.1"/>
    <property type="molecule type" value="Genomic_DNA"/>
</dbReference>
<dbReference type="SUPFAM" id="SSF48452">
    <property type="entry name" value="TPR-like"/>
    <property type="match status" value="3"/>
</dbReference>
<evidence type="ECO:0000313" key="7">
    <source>
        <dbReference type="EMBL" id="MFC1431423.1"/>
    </source>
</evidence>
<feature type="domain" description="OmpR/PhoB-type" evidence="6">
    <location>
        <begin position="1"/>
        <end position="62"/>
    </location>
</feature>
<name>A0ABV6WZE0_9ACTN</name>
<evidence type="ECO:0000256" key="1">
    <source>
        <dbReference type="ARBA" id="ARBA00005820"/>
    </source>
</evidence>
<protein>
    <submittedName>
        <fullName evidence="7">Tetratricopeptide repeat protein</fullName>
    </submittedName>
</protein>
<dbReference type="SMART" id="SM01043">
    <property type="entry name" value="BTAD"/>
    <property type="match status" value="1"/>
</dbReference>
<dbReference type="Gene3D" id="1.25.40.10">
    <property type="entry name" value="Tetratricopeptide repeat domain"/>
    <property type="match status" value="3"/>
</dbReference>
<dbReference type="RefSeq" id="WP_380552977.1">
    <property type="nucleotide sequence ID" value="NZ_JBHEZY010000004.1"/>
</dbReference>
<dbReference type="InterPro" id="IPR011990">
    <property type="entry name" value="TPR-like_helical_dom_sf"/>
</dbReference>
<organism evidence="7 8">
    <name type="scientific">Streptacidiphilus alkalitolerans</name>
    <dbReference type="NCBI Taxonomy" id="3342712"/>
    <lineage>
        <taxon>Bacteria</taxon>
        <taxon>Bacillati</taxon>
        <taxon>Actinomycetota</taxon>
        <taxon>Actinomycetes</taxon>
        <taxon>Kitasatosporales</taxon>
        <taxon>Streptomycetaceae</taxon>
        <taxon>Streptacidiphilus</taxon>
    </lineage>
</organism>
<evidence type="ECO:0000256" key="5">
    <source>
        <dbReference type="PROSITE-ProRule" id="PRU01091"/>
    </source>
</evidence>
<dbReference type="Gene3D" id="1.10.10.10">
    <property type="entry name" value="Winged helix-like DNA-binding domain superfamily/Winged helix DNA-binding domain"/>
    <property type="match status" value="1"/>
</dbReference>
<comment type="similarity">
    <text evidence="1">Belongs to the AfsR/DnrI/RedD regulatory family.</text>
</comment>
<dbReference type="SUPFAM" id="SSF46894">
    <property type="entry name" value="C-terminal effector domain of the bipartite response regulators"/>
    <property type="match status" value="1"/>
</dbReference>
<dbReference type="InterPro" id="IPR001867">
    <property type="entry name" value="OmpR/PhoB-type_DNA-bd"/>
</dbReference>
<sequence>MLLLNANQVVSKEDLATALWGENRPSAAEAGLRNHVLRLRRQLGAEAGARVRTVAPGYLLKLNEGELDEHAFLDGCREGRRQMLAGESGAARETLAAALGLWAGEPLADLPPSMDVMVRVQHLQETRLTAWETRIEADLLLGGGQELVAELRGLAEAHPLREALHGQLMLALYRAGRKAEALEAFQALRRTLVSELGLEPSELVQHLHRRILDADSDLMATARTSAAPTAPAVVVADSPSGSSETRAGALRQLPADTRVFTGRSRELDQLLTLADQALASGRAGSLVISAIDGMAGIGKSALAVHAAHLLRDRFPDGHLFIDLHGHTSGIDPLTAAEALDRLLRSLGLQPQLIPGDLGERAAVYRDRLAGTRTLIVLDNAESTAQIRPLLPGAAGSLVLITSRRRLTGLDDAYTVPLDLLTETEARELLHQVAGPGRIPDGHAATDELTTLCGHLPLAIRITAARLRHRPALQPQDLAEQLRDEHGRLDHLKDEDRSLAVVFASSYTALPRDERRLFRLLGLAPGADFDVYAAANLLGVPRDSAERLLESLLDQNLLIQHAPGRYRFHDLVRLYARTLDTRDAGDAGDAGDPARAPEHKEALERLLDYYQHTTQLADRHLARPCRPGPLRANVPHPVAPHLADRTAALVWLRTESGNILAAAAAATRTAPHRTVALTAALAGFLYQEGPWTQASALHRAAAAAAQEQNDQYGQANALWELGQVRTVAGDFNASKTVLAQSLTIYQQLGDRLGEANSLWGLGRAHYAVGDFAESKDMLDRALSLYEDLSDPLGEANALWDLGRVQLATGHYSAADSLYEQALAIFQKLGGHEGEANALWDLGRVRPATGHYPAADSLYQQAREMFQERGHRLGEANALWDLGRVQLAAGEHRDAERMLDQSLAILRELGNRLGEAYALWDLGRVRLAGGDHQAAEDMYRQALAIFEKLGSHDGAANSLHELARVRHATGQLPNALDLLNKSLRLFEEIGNSQGSAEVRASAAAWSTPL</sequence>
<evidence type="ECO:0000256" key="2">
    <source>
        <dbReference type="ARBA" id="ARBA00023012"/>
    </source>
</evidence>
<dbReference type="PROSITE" id="PS51755">
    <property type="entry name" value="OMPR_PHOB"/>
    <property type="match status" value="1"/>
</dbReference>
<dbReference type="Proteomes" id="UP001592530">
    <property type="component" value="Unassembled WGS sequence"/>
</dbReference>
<dbReference type="Pfam" id="PF03704">
    <property type="entry name" value="BTAD"/>
    <property type="match status" value="1"/>
</dbReference>
<evidence type="ECO:0000256" key="4">
    <source>
        <dbReference type="PROSITE-ProRule" id="PRU00339"/>
    </source>
</evidence>
<dbReference type="PANTHER" id="PTHR47691">
    <property type="entry name" value="REGULATOR-RELATED"/>
    <property type="match status" value="1"/>
</dbReference>
<feature type="DNA-binding region" description="OmpR/PhoB-type" evidence="5">
    <location>
        <begin position="1"/>
        <end position="62"/>
    </location>
</feature>
<dbReference type="Pfam" id="PF13424">
    <property type="entry name" value="TPR_12"/>
    <property type="match status" value="2"/>
</dbReference>
<dbReference type="InterPro" id="IPR019734">
    <property type="entry name" value="TPR_rpt"/>
</dbReference>
<dbReference type="PRINTS" id="PR00364">
    <property type="entry name" value="DISEASERSIST"/>
</dbReference>
<dbReference type="PROSITE" id="PS50005">
    <property type="entry name" value="TPR"/>
    <property type="match status" value="1"/>
</dbReference>
<dbReference type="Pfam" id="PF00486">
    <property type="entry name" value="Trans_reg_C"/>
    <property type="match status" value="1"/>
</dbReference>
<dbReference type="InterPro" id="IPR016032">
    <property type="entry name" value="Sig_transdc_resp-reg_C-effctor"/>
</dbReference>
<keyword evidence="3 5" id="KW-0238">DNA-binding</keyword>
<keyword evidence="4" id="KW-0802">TPR repeat</keyword>
<evidence type="ECO:0000313" key="8">
    <source>
        <dbReference type="Proteomes" id="UP001592530"/>
    </source>
</evidence>
<dbReference type="SMART" id="SM00028">
    <property type="entry name" value="TPR"/>
    <property type="match status" value="7"/>
</dbReference>
<gene>
    <name evidence="7" type="ORF">ACEZDB_12295</name>
</gene>
<keyword evidence="2" id="KW-0902">Two-component regulatory system</keyword>
<feature type="repeat" description="TPR" evidence="4">
    <location>
        <begin position="754"/>
        <end position="787"/>
    </location>
</feature>
<comment type="caution">
    <text evidence="7">The sequence shown here is derived from an EMBL/GenBank/DDBJ whole genome shotgun (WGS) entry which is preliminary data.</text>
</comment>
<evidence type="ECO:0000256" key="3">
    <source>
        <dbReference type="ARBA" id="ARBA00023125"/>
    </source>
</evidence>
<dbReference type="SUPFAM" id="SSF52540">
    <property type="entry name" value="P-loop containing nucleoside triphosphate hydrolases"/>
    <property type="match status" value="1"/>
</dbReference>
<proteinExistence type="inferred from homology"/>
<dbReference type="InterPro" id="IPR027417">
    <property type="entry name" value="P-loop_NTPase"/>
</dbReference>
<dbReference type="InterPro" id="IPR005158">
    <property type="entry name" value="BTAD"/>
</dbReference>
<accession>A0ABV6WZE0</accession>
<reference evidence="7 8" key="1">
    <citation type="submission" date="2024-09" db="EMBL/GenBank/DDBJ databases">
        <authorList>
            <person name="Lee S.D."/>
        </authorList>
    </citation>
    <scope>NUCLEOTIDE SEQUENCE [LARGE SCALE GENOMIC DNA]</scope>
    <source>
        <strain evidence="7 8">N1-3</strain>
    </source>
</reference>
<evidence type="ECO:0000259" key="6">
    <source>
        <dbReference type="PROSITE" id="PS51755"/>
    </source>
</evidence>